<proteinExistence type="inferred from homology"/>
<evidence type="ECO:0000256" key="5">
    <source>
        <dbReference type="ARBA" id="ARBA00023180"/>
    </source>
</evidence>
<organism evidence="6 7">
    <name type="scientific">Wolfiporia cocos (strain MD-104)</name>
    <name type="common">Brown rot fungus</name>
    <dbReference type="NCBI Taxonomy" id="742152"/>
    <lineage>
        <taxon>Eukaryota</taxon>
        <taxon>Fungi</taxon>
        <taxon>Dikarya</taxon>
        <taxon>Basidiomycota</taxon>
        <taxon>Agaricomycotina</taxon>
        <taxon>Agaricomycetes</taxon>
        <taxon>Polyporales</taxon>
        <taxon>Phaeolaceae</taxon>
        <taxon>Wolfiporia</taxon>
    </lineage>
</organism>
<keyword evidence="5" id="KW-0325">Glycoprotein</keyword>
<dbReference type="OrthoDB" id="443318at2759"/>
<evidence type="ECO:0000313" key="6">
    <source>
        <dbReference type="EMBL" id="PCH44797.1"/>
    </source>
</evidence>
<dbReference type="Pfam" id="PF00450">
    <property type="entry name" value="Peptidase_S10"/>
    <property type="match status" value="1"/>
</dbReference>
<name>A0A2H3K8L6_WOLCO</name>
<dbReference type="STRING" id="742152.A0A2H3K8L6"/>
<keyword evidence="3" id="KW-0645">Protease</keyword>
<keyword evidence="2" id="KW-0121">Carboxypeptidase</keyword>
<evidence type="ECO:0000256" key="1">
    <source>
        <dbReference type="ARBA" id="ARBA00009431"/>
    </source>
</evidence>
<sequence length="90" mass="10240">VYYILAENPYPYPPDATANLSNATPRDIIGAESSWAETNYDGYYNFAQTEDWMRNLRPDLQTIIDSGVQTIIYDGNADYIFNFQGVEAMV</sequence>
<evidence type="ECO:0000256" key="3">
    <source>
        <dbReference type="ARBA" id="ARBA00022670"/>
    </source>
</evidence>
<dbReference type="SUPFAM" id="SSF53474">
    <property type="entry name" value="alpha/beta-Hydrolases"/>
    <property type="match status" value="1"/>
</dbReference>
<evidence type="ECO:0000313" key="7">
    <source>
        <dbReference type="Proteomes" id="UP000218811"/>
    </source>
</evidence>
<keyword evidence="7" id="KW-1185">Reference proteome</keyword>
<feature type="non-terminal residue" evidence="6">
    <location>
        <position position="1"/>
    </location>
</feature>
<accession>A0A2H3K8L6</accession>
<dbReference type="EMBL" id="KB468168">
    <property type="protein sequence ID" value="PCH44797.1"/>
    <property type="molecule type" value="Genomic_DNA"/>
</dbReference>
<dbReference type="AlphaFoldDB" id="A0A2H3K8L6"/>
<feature type="non-terminal residue" evidence="6">
    <location>
        <position position="90"/>
    </location>
</feature>
<dbReference type="InterPro" id="IPR001563">
    <property type="entry name" value="Peptidase_S10"/>
</dbReference>
<reference evidence="6 7" key="1">
    <citation type="journal article" date="2012" name="Science">
        <title>The Paleozoic origin of enzymatic lignin decomposition reconstructed from 31 fungal genomes.</title>
        <authorList>
            <person name="Floudas D."/>
            <person name="Binder M."/>
            <person name="Riley R."/>
            <person name="Barry K."/>
            <person name="Blanchette R.A."/>
            <person name="Henrissat B."/>
            <person name="Martinez A.T."/>
            <person name="Otillar R."/>
            <person name="Spatafora J.W."/>
            <person name="Yadav J.S."/>
            <person name="Aerts A."/>
            <person name="Benoit I."/>
            <person name="Boyd A."/>
            <person name="Carlson A."/>
            <person name="Copeland A."/>
            <person name="Coutinho P.M."/>
            <person name="de Vries R.P."/>
            <person name="Ferreira P."/>
            <person name="Findley K."/>
            <person name="Foster B."/>
            <person name="Gaskell J."/>
            <person name="Glotzer D."/>
            <person name="Gorecki P."/>
            <person name="Heitman J."/>
            <person name="Hesse C."/>
            <person name="Hori C."/>
            <person name="Igarashi K."/>
            <person name="Jurgens J.A."/>
            <person name="Kallen N."/>
            <person name="Kersten P."/>
            <person name="Kohler A."/>
            <person name="Kuees U."/>
            <person name="Kumar T.K.A."/>
            <person name="Kuo A."/>
            <person name="LaButti K."/>
            <person name="Larrondo L.F."/>
            <person name="Lindquist E."/>
            <person name="Ling A."/>
            <person name="Lombard V."/>
            <person name="Lucas S."/>
            <person name="Lundell T."/>
            <person name="Martin R."/>
            <person name="McLaughlin D.J."/>
            <person name="Morgenstern I."/>
            <person name="Morin E."/>
            <person name="Murat C."/>
            <person name="Nagy L.G."/>
            <person name="Nolan M."/>
            <person name="Ohm R.A."/>
            <person name="Patyshakuliyeva A."/>
            <person name="Rokas A."/>
            <person name="Ruiz-Duenas F.J."/>
            <person name="Sabat G."/>
            <person name="Salamov A."/>
            <person name="Samejima M."/>
            <person name="Schmutz J."/>
            <person name="Slot J.C."/>
            <person name="St John F."/>
            <person name="Stenlid J."/>
            <person name="Sun H."/>
            <person name="Sun S."/>
            <person name="Syed K."/>
            <person name="Tsang A."/>
            <person name="Wiebenga A."/>
            <person name="Young D."/>
            <person name="Pisabarro A."/>
            <person name="Eastwood D.C."/>
            <person name="Martin F."/>
            <person name="Cullen D."/>
            <person name="Grigoriev I.V."/>
            <person name="Hibbett D.S."/>
        </authorList>
    </citation>
    <scope>NUCLEOTIDE SEQUENCE [LARGE SCALE GENOMIC DNA]</scope>
    <source>
        <strain evidence="6 7">MD-104</strain>
    </source>
</reference>
<evidence type="ECO:0000256" key="4">
    <source>
        <dbReference type="ARBA" id="ARBA00022801"/>
    </source>
</evidence>
<keyword evidence="4" id="KW-0378">Hydrolase</keyword>
<dbReference type="GO" id="GO:0004185">
    <property type="term" value="F:serine-type carboxypeptidase activity"/>
    <property type="evidence" value="ECO:0007669"/>
    <property type="project" value="InterPro"/>
</dbReference>
<dbReference type="GO" id="GO:0006508">
    <property type="term" value="P:proteolysis"/>
    <property type="evidence" value="ECO:0007669"/>
    <property type="project" value="UniProtKB-KW"/>
</dbReference>
<dbReference type="Proteomes" id="UP000218811">
    <property type="component" value="Unassembled WGS sequence"/>
</dbReference>
<protein>
    <submittedName>
        <fullName evidence="6">Uncharacterized protein</fullName>
    </submittedName>
</protein>
<dbReference type="InterPro" id="IPR029058">
    <property type="entry name" value="AB_hydrolase_fold"/>
</dbReference>
<evidence type="ECO:0000256" key="2">
    <source>
        <dbReference type="ARBA" id="ARBA00022645"/>
    </source>
</evidence>
<dbReference type="Gene3D" id="3.40.50.1820">
    <property type="entry name" value="alpha/beta hydrolase"/>
    <property type="match status" value="1"/>
</dbReference>
<comment type="similarity">
    <text evidence="1">Belongs to the peptidase S10 family.</text>
</comment>
<gene>
    <name evidence="6" type="ORF">WOLCODRAFT_35815</name>
</gene>
<dbReference type="OMA" id="NFQGVEA"/>